<dbReference type="OrthoDB" id="9790652at2"/>
<dbReference type="Pfam" id="PF00583">
    <property type="entry name" value="Acetyltransf_1"/>
    <property type="match status" value="1"/>
</dbReference>
<evidence type="ECO:0000256" key="1">
    <source>
        <dbReference type="ARBA" id="ARBA00022679"/>
    </source>
</evidence>
<dbReference type="KEGG" id="dae:Dtox_0601"/>
<organism evidence="4 5">
    <name type="scientific">Desulfofarcimen acetoxidans (strain ATCC 49208 / DSM 771 / KCTC 5769 / VKM B-1644 / 5575)</name>
    <name type="common">Desulfotomaculum acetoxidans</name>
    <dbReference type="NCBI Taxonomy" id="485916"/>
    <lineage>
        <taxon>Bacteria</taxon>
        <taxon>Bacillati</taxon>
        <taxon>Bacillota</taxon>
        <taxon>Clostridia</taxon>
        <taxon>Eubacteriales</taxon>
        <taxon>Peptococcaceae</taxon>
        <taxon>Desulfofarcimen</taxon>
    </lineage>
</organism>
<dbReference type="EMBL" id="CP001720">
    <property type="protein sequence ID" value="ACV61521.1"/>
    <property type="molecule type" value="Genomic_DNA"/>
</dbReference>
<keyword evidence="2" id="KW-0012">Acyltransferase</keyword>
<dbReference type="NCBIfam" id="TIGR03827">
    <property type="entry name" value="GNAT_ablB"/>
    <property type="match status" value="1"/>
</dbReference>
<dbReference type="STRING" id="485916.Dtox_0601"/>
<sequence length="296" mass="33535">MTINLRNMIENSQDRWEHLTGQAFQCSILISPYNKRITVYEFSLRLDNGIEEMIQILTEKASEYQLDKIWLKARARWKEKFLRSKMKLEASIPGYYGGVETAMVFAKYLTVRRETPSGLSNKNHAIKPVYNALRGTHSDSAVPHGVIIKQGEAANCRDLASLYSKVFATYPFPIFNSDYLAHTMDQNVYYVLALYNNEIVAAASAEINTLDKNAEVTDFAVLPEWRGRRLASCLLLHMEDVLKNTEIKCLYTIARSSSVGMNKVFANFGYGFGGVLINNCNIGGGFEDMNVWSKVH</sequence>
<dbReference type="RefSeq" id="WP_015756240.1">
    <property type="nucleotide sequence ID" value="NC_013216.1"/>
</dbReference>
<dbReference type="GO" id="GO:0008080">
    <property type="term" value="F:N-acetyltransferase activity"/>
    <property type="evidence" value="ECO:0007669"/>
    <property type="project" value="InterPro"/>
</dbReference>
<dbReference type="PANTHER" id="PTHR43420:SF52">
    <property type="entry name" value="N-ACETYLTRANSFERASE YODP"/>
    <property type="match status" value="1"/>
</dbReference>
<dbReference type="PANTHER" id="PTHR43420">
    <property type="entry name" value="ACETYLTRANSFERASE"/>
    <property type="match status" value="1"/>
</dbReference>
<name>C8W666_DESAS</name>
<dbReference type="CDD" id="cd04301">
    <property type="entry name" value="NAT_SF"/>
    <property type="match status" value="1"/>
</dbReference>
<feature type="domain" description="N-acetyltransferase" evidence="3">
    <location>
        <begin position="146"/>
        <end position="292"/>
    </location>
</feature>
<dbReference type="Proteomes" id="UP000002217">
    <property type="component" value="Chromosome"/>
</dbReference>
<dbReference type="PROSITE" id="PS51186">
    <property type="entry name" value="GNAT"/>
    <property type="match status" value="1"/>
</dbReference>
<protein>
    <submittedName>
        <fullName evidence="4">GCN5-related N-acetyltransferase</fullName>
    </submittedName>
</protein>
<proteinExistence type="predicted"/>
<evidence type="ECO:0000313" key="4">
    <source>
        <dbReference type="EMBL" id="ACV61521.1"/>
    </source>
</evidence>
<keyword evidence="1 4" id="KW-0808">Transferase</keyword>
<dbReference type="InterPro" id="IPR016181">
    <property type="entry name" value="Acyl_CoA_acyltransferase"/>
</dbReference>
<dbReference type="eggNOG" id="COG0456">
    <property type="taxonomic scope" value="Bacteria"/>
</dbReference>
<dbReference type="InterPro" id="IPR000182">
    <property type="entry name" value="GNAT_dom"/>
</dbReference>
<reference evidence="4 5" key="1">
    <citation type="journal article" date="2009" name="Stand. Genomic Sci.">
        <title>Complete genome sequence of Desulfotomaculum acetoxidans type strain (5575).</title>
        <authorList>
            <person name="Spring S."/>
            <person name="Lapidus A."/>
            <person name="Schroder M."/>
            <person name="Gleim D."/>
            <person name="Sims D."/>
            <person name="Meincke L."/>
            <person name="Glavina Del Rio T."/>
            <person name="Tice H."/>
            <person name="Copeland A."/>
            <person name="Cheng J.F."/>
            <person name="Lucas S."/>
            <person name="Chen F."/>
            <person name="Nolan M."/>
            <person name="Bruce D."/>
            <person name="Goodwin L."/>
            <person name="Pitluck S."/>
            <person name="Ivanova N."/>
            <person name="Mavromatis K."/>
            <person name="Mikhailova N."/>
            <person name="Pati A."/>
            <person name="Chen A."/>
            <person name="Palaniappan K."/>
            <person name="Land M."/>
            <person name="Hauser L."/>
            <person name="Chang Y.J."/>
            <person name="Jeffries C.D."/>
            <person name="Chain P."/>
            <person name="Saunders E."/>
            <person name="Brettin T."/>
            <person name="Detter J.C."/>
            <person name="Goker M."/>
            <person name="Bristow J."/>
            <person name="Eisen J.A."/>
            <person name="Markowitz V."/>
            <person name="Hugenholtz P."/>
            <person name="Kyrpides N.C."/>
            <person name="Klenk H.P."/>
            <person name="Han C."/>
        </authorList>
    </citation>
    <scope>NUCLEOTIDE SEQUENCE [LARGE SCALE GENOMIC DNA]</scope>
    <source>
        <strain evidence="5">ATCC 49208 / DSM 771 / VKM B-1644</strain>
    </source>
</reference>
<evidence type="ECO:0000256" key="2">
    <source>
        <dbReference type="ARBA" id="ARBA00023315"/>
    </source>
</evidence>
<dbReference type="InterPro" id="IPR050680">
    <property type="entry name" value="YpeA/RimI_acetyltransf"/>
</dbReference>
<dbReference type="InterPro" id="IPR022525">
    <property type="entry name" value="GNAT_AblB"/>
</dbReference>
<keyword evidence="5" id="KW-1185">Reference proteome</keyword>
<dbReference type="SUPFAM" id="SSF55729">
    <property type="entry name" value="Acyl-CoA N-acyltransferases (Nat)"/>
    <property type="match status" value="1"/>
</dbReference>
<gene>
    <name evidence="4" type="ordered locus">Dtox_0601</name>
</gene>
<dbReference type="AlphaFoldDB" id="C8W666"/>
<evidence type="ECO:0000313" key="5">
    <source>
        <dbReference type="Proteomes" id="UP000002217"/>
    </source>
</evidence>
<accession>C8W666</accession>
<dbReference type="Gene3D" id="3.40.630.30">
    <property type="match status" value="1"/>
</dbReference>
<dbReference type="HOGENOM" id="CLU_081246_0_0_9"/>
<evidence type="ECO:0000259" key="3">
    <source>
        <dbReference type="PROSITE" id="PS51186"/>
    </source>
</evidence>